<dbReference type="Gene3D" id="1.20.1260.100">
    <property type="entry name" value="TspO/MBR protein"/>
    <property type="match status" value="1"/>
</dbReference>
<dbReference type="FunFam" id="1.20.1260.100:FF:000001">
    <property type="entry name" value="translocator protein 2"/>
    <property type="match status" value="1"/>
</dbReference>
<proteinExistence type="inferred from homology"/>
<reference evidence="7" key="1">
    <citation type="submission" date="2022-11" db="EMBL/GenBank/DDBJ databases">
        <title>Larsenimonas rhizosphaerae sp. nov., isolated from a tidal mudflat.</title>
        <authorList>
            <person name="Lee S.D."/>
            <person name="Kim I.S."/>
        </authorList>
    </citation>
    <scope>NUCLEOTIDE SEQUENCE</scope>
    <source>
        <strain evidence="7">GH2-1</strain>
    </source>
</reference>
<feature type="transmembrane region" description="Helical" evidence="6">
    <location>
        <begin position="90"/>
        <end position="108"/>
    </location>
</feature>
<feature type="transmembrane region" description="Helical" evidence="6">
    <location>
        <begin position="142"/>
        <end position="165"/>
    </location>
</feature>
<evidence type="ECO:0000256" key="6">
    <source>
        <dbReference type="SAM" id="Phobius"/>
    </source>
</evidence>
<evidence type="ECO:0000256" key="1">
    <source>
        <dbReference type="ARBA" id="ARBA00004141"/>
    </source>
</evidence>
<evidence type="ECO:0000256" key="3">
    <source>
        <dbReference type="ARBA" id="ARBA00022692"/>
    </source>
</evidence>
<keyword evidence="5 6" id="KW-0472">Membrane</keyword>
<feature type="transmembrane region" description="Helical" evidence="6">
    <location>
        <begin position="58"/>
        <end position="78"/>
    </location>
</feature>
<evidence type="ECO:0000256" key="2">
    <source>
        <dbReference type="ARBA" id="ARBA00007524"/>
    </source>
</evidence>
<dbReference type="GO" id="GO:0016020">
    <property type="term" value="C:membrane"/>
    <property type="evidence" value="ECO:0007669"/>
    <property type="project" value="UniProtKB-SubCell"/>
</dbReference>
<dbReference type="PANTHER" id="PTHR10057:SF0">
    <property type="entry name" value="TRANSLOCATOR PROTEIN"/>
    <property type="match status" value="1"/>
</dbReference>
<dbReference type="CDD" id="cd15904">
    <property type="entry name" value="TSPO_MBR"/>
    <property type="match status" value="1"/>
</dbReference>
<dbReference type="InterPro" id="IPR004307">
    <property type="entry name" value="TspO_MBR"/>
</dbReference>
<dbReference type="AlphaFoldDB" id="A0AA41ZFI2"/>
<dbReference type="InterPro" id="IPR038330">
    <property type="entry name" value="TspO/MBR-related_sf"/>
</dbReference>
<dbReference type="Pfam" id="PF03073">
    <property type="entry name" value="TspO_MBR"/>
    <property type="match status" value="1"/>
</dbReference>
<dbReference type="RefSeq" id="WP_265895373.1">
    <property type="nucleotide sequence ID" value="NZ_JAPIVE010000001.1"/>
</dbReference>
<dbReference type="EMBL" id="JAPIVE010000001">
    <property type="protein sequence ID" value="MCX2522948.1"/>
    <property type="molecule type" value="Genomic_DNA"/>
</dbReference>
<keyword evidence="4 6" id="KW-1133">Transmembrane helix</keyword>
<comment type="subcellular location">
    <subcellularLocation>
        <location evidence="1">Membrane</location>
        <topology evidence="1">Multi-pass membrane protein</topology>
    </subcellularLocation>
</comment>
<accession>A0AA41ZFI2</accession>
<dbReference type="PIRSF" id="PIRSF005859">
    <property type="entry name" value="PBR"/>
    <property type="match status" value="1"/>
</dbReference>
<feature type="transmembrane region" description="Helical" evidence="6">
    <location>
        <begin position="16"/>
        <end position="38"/>
    </location>
</feature>
<evidence type="ECO:0000313" key="7">
    <source>
        <dbReference type="EMBL" id="MCX2522948.1"/>
    </source>
</evidence>
<comment type="caution">
    <text evidence="7">The sequence shown here is derived from an EMBL/GenBank/DDBJ whole genome shotgun (WGS) entry which is preliminary data.</text>
</comment>
<dbReference type="PANTHER" id="PTHR10057">
    <property type="entry name" value="PERIPHERAL-TYPE BENZODIAZEPINE RECEPTOR"/>
    <property type="match status" value="1"/>
</dbReference>
<evidence type="ECO:0000256" key="4">
    <source>
        <dbReference type="ARBA" id="ARBA00022989"/>
    </source>
</evidence>
<keyword evidence="3 6" id="KW-0812">Transmembrane</keyword>
<keyword evidence="8" id="KW-1185">Reference proteome</keyword>
<evidence type="ECO:0000313" key="8">
    <source>
        <dbReference type="Proteomes" id="UP001165678"/>
    </source>
</evidence>
<gene>
    <name evidence="7" type="ORF">OQ287_01710</name>
</gene>
<organism evidence="7 8">
    <name type="scientific">Larsenimonas rhizosphaerae</name>
    <dbReference type="NCBI Taxonomy" id="2944682"/>
    <lineage>
        <taxon>Bacteria</taxon>
        <taxon>Pseudomonadati</taxon>
        <taxon>Pseudomonadota</taxon>
        <taxon>Gammaproteobacteria</taxon>
        <taxon>Oceanospirillales</taxon>
        <taxon>Halomonadaceae</taxon>
        <taxon>Larsenimonas</taxon>
    </lineage>
</organism>
<dbReference type="Proteomes" id="UP001165678">
    <property type="component" value="Unassembled WGS sequence"/>
</dbReference>
<dbReference type="GO" id="GO:0033013">
    <property type="term" value="P:tetrapyrrole metabolic process"/>
    <property type="evidence" value="ECO:0007669"/>
    <property type="project" value="UniProtKB-ARBA"/>
</dbReference>
<sequence>MTSSSSRSTFTRTRQVVGLIGWLALSVLVISLGAWASIDARDVYTTLQQPAWAPPGWLFGPMWTTLYTLMAIAAWRVWRKGGFSVQKRPLSLYLLQLAVNGLWSWLFFAWFKGLWALIDVSLLWALILATLITFWRIDKPASLLLLPYLAWVTLATALNAAVWLLNPAALG</sequence>
<name>A0AA41ZFI2_9GAMM</name>
<protein>
    <submittedName>
        <fullName evidence="7">Tryptophan-rich sensory protein</fullName>
    </submittedName>
</protein>
<evidence type="ECO:0000256" key="5">
    <source>
        <dbReference type="ARBA" id="ARBA00023136"/>
    </source>
</evidence>
<feature type="transmembrane region" description="Helical" evidence="6">
    <location>
        <begin position="114"/>
        <end position="135"/>
    </location>
</feature>
<comment type="similarity">
    <text evidence="2">Belongs to the TspO/BZRP family.</text>
</comment>